<evidence type="ECO:0000259" key="8">
    <source>
        <dbReference type="Pfam" id="PF07928"/>
    </source>
</evidence>
<evidence type="ECO:0000313" key="11">
    <source>
        <dbReference type="WBParaSite" id="Hba_18411"/>
    </source>
</evidence>
<comment type="similarity">
    <text evidence="2">Belongs to the VPS54 family.</text>
</comment>
<dbReference type="Pfam" id="PF10475">
    <property type="entry name" value="Vps54_N"/>
    <property type="match status" value="1"/>
</dbReference>
<dbReference type="PANTHER" id="PTHR12965:SF0">
    <property type="entry name" value="VACUOLAR PROTEIN SORTING-ASSOCIATED PROTEIN 54"/>
    <property type="match status" value="1"/>
</dbReference>
<feature type="domain" description="Vacuolar protein sorting-associated protein 54 C-terminal" evidence="8">
    <location>
        <begin position="560"/>
        <end position="644"/>
    </location>
</feature>
<dbReference type="Gene3D" id="6.10.250.860">
    <property type="match status" value="1"/>
</dbReference>
<dbReference type="AlphaFoldDB" id="A0A1I7XLJ9"/>
<dbReference type="GO" id="GO:0005829">
    <property type="term" value="C:cytosol"/>
    <property type="evidence" value="ECO:0007669"/>
    <property type="project" value="GOC"/>
</dbReference>
<keyword evidence="7" id="KW-0175">Coiled coil</keyword>
<proteinExistence type="inferred from homology"/>
<evidence type="ECO:0000256" key="5">
    <source>
        <dbReference type="ARBA" id="ARBA00022927"/>
    </source>
</evidence>
<dbReference type="GO" id="GO:0042147">
    <property type="term" value="P:retrograde transport, endosome to Golgi"/>
    <property type="evidence" value="ECO:0007669"/>
    <property type="project" value="InterPro"/>
</dbReference>
<dbReference type="WBParaSite" id="Hba_18411">
    <property type="protein sequence ID" value="Hba_18411"/>
    <property type="gene ID" value="Hba_18411"/>
</dbReference>
<evidence type="ECO:0000256" key="3">
    <source>
        <dbReference type="ARBA" id="ARBA00017665"/>
    </source>
</evidence>
<evidence type="ECO:0000259" key="9">
    <source>
        <dbReference type="Pfam" id="PF10475"/>
    </source>
</evidence>
<evidence type="ECO:0000256" key="6">
    <source>
        <dbReference type="ARBA" id="ARBA00023034"/>
    </source>
</evidence>
<dbReference type="Pfam" id="PF07928">
    <property type="entry name" value="Vps54"/>
    <property type="match status" value="1"/>
</dbReference>
<comment type="subcellular location">
    <subcellularLocation>
        <location evidence="1">Golgi apparatus</location>
        <location evidence="1">trans-Golgi network</location>
    </subcellularLocation>
</comment>
<dbReference type="InterPro" id="IPR039745">
    <property type="entry name" value="Vps54"/>
</dbReference>
<accession>A0A1I7XLJ9</accession>
<evidence type="ECO:0000256" key="4">
    <source>
        <dbReference type="ARBA" id="ARBA00022448"/>
    </source>
</evidence>
<reference evidence="11" key="1">
    <citation type="submission" date="2016-11" db="UniProtKB">
        <authorList>
            <consortium name="WormBaseParasite"/>
        </authorList>
    </citation>
    <scope>IDENTIFICATION</scope>
</reference>
<dbReference type="InterPro" id="IPR012501">
    <property type="entry name" value="Vps54_C"/>
</dbReference>
<evidence type="ECO:0000256" key="7">
    <source>
        <dbReference type="ARBA" id="ARBA00023054"/>
    </source>
</evidence>
<organism evidence="10 11">
    <name type="scientific">Heterorhabditis bacteriophora</name>
    <name type="common">Entomopathogenic nematode worm</name>
    <dbReference type="NCBI Taxonomy" id="37862"/>
    <lineage>
        <taxon>Eukaryota</taxon>
        <taxon>Metazoa</taxon>
        <taxon>Ecdysozoa</taxon>
        <taxon>Nematoda</taxon>
        <taxon>Chromadorea</taxon>
        <taxon>Rhabditida</taxon>
        <taxon>Rhabditina</taxon>
        <taxon>Rhabditomorpha</taxon>
        <taxon>Strongyloidea</taxon>
        <taxon>Heterorhabditidae</taxon>
        <taxon>Heterorhabditis</taxon>
    </lineage>
</organism>
<keyword evidence="4" id="KW-0813">Transport</keyword>
<dbReference type="GO" id="GO:0015031">
    <property type="term" value="P:protein transport"/>
    <property type="evidence" value="ECO:0007669"/>
    <property type="project" value="UniProtKB-KW"/>
</dbReference>
<keyword evidence="5" id="KW-0653">Protein transport</keyword>
<keyword evidence="10" id="KW-1185">Reference proteome</keyword>
<dbReference type="Proteomes" id="UP000095283">
    <property type="component" value="Unplaced"/>
</dbReference>
<evidence type="ECO:0000256" key="1">
    <source>
        <dbReference type="ARBA" id="ARBA00004601"/>
    </source>
</evidence>
<feature type="domain" description="Vacuolar protein sorting-associated protein 54 N-terminal" evidence="9">
    <location>
        <begin position="157"/>
        <end position="280"/>
    </location>
</feature>
<dbReference type="Gene3D" id="1.20.1280.130">
    <property type="match status" value="1"/>
</dbReference>
<dbReference type="InterPro" id="IPR019515">
    <property type="entry name" value="VPS54_N"/>
</dbReference>
<keyword evidence="6" id="KW-0333">Golgi apparatus</keyword>
<name>A0A1I7XLJ9_HETBA</name>
<sequence length="755" mass="85055">MSISSPQCEIKNLSSVLSDPSRSRSEVNTFFTRHWGDAFIPPTTISPSHFIPPVTAQQFTNYVKNTAQTYKRYRASKKAVLRLQSPSENKMDAEDIPLIFVDPSFLLSHGPTFTTIFLVPERNDDPLLATRCGKTISALEVNDNDKQIPGSFRDYKSLHSRLESIHDVVDSRLAAKLVSKSTAFWQMVHSYGSLHEELISAMNHIIKVRSSLKIVSTQICERINKITKLYELRERKKKLLVKLHDISCLRDAQSTVQMMLNQSDYPKAIECIETSREVLTSELSGLKELYEVIGRMMLDEFASLIQKEFGTRPEEGTLITFEGELSSVIMGLMQVRKYSFTNVLRSEIVESLKGIMRHIVKARIVESGLDITSFDPTLNQLGDSVRRMKSDDWLKTIEDVTSALFAFCQRTQDIAVPSTDPASLLAVEIRSDVHLRKIISLIAEFAHQSAQTRLCRLLVARSKDATQDTTTPSQLAQVLSLVRSYQAKCAEQGWNRIQGPVYPYREVLDKELWKATEVPAVFQSMVDACIESGRLRNEIFSGSGTKGLLLVNGTQFVVVSRCCQLILGAGALQLVGLKTISVRNLALASRSLQLIVHFVPIVAGEAELHLRDDQKHLMRHFKQVISDYLDHISEITAKLISVIDRHTLNCLSTWEIKGSVPSLAFQQLCRQMHKFHSGLTGIMPDEQIKALFETVHSHFKVNLKMQLATIGISPHDSLTYGFVTQDYAFYTQSIHSMSCCADMTIESLNDIMYGR</sequence>
<evidence type="ECO:0000256" key="2">
    <source>
        <dbReference type="ARBA" id="ARBA00009150"/>
    </source>
</evidence>
<evidence type="ECO:0000313" key="10">
    <source>
        <dbReference type="Proteomes" id="UP000095283"/>
    </source>
</evidence>
<dbReference type="GO" id="GO:0006896">
    <property type="term" value="P:Golgi to vacuole transport"/>
    <property type="evidence" value="ECO:0007669"/>
    <property type="project" value="TreeGrafter"/>
</dbReference>
<protein>
    <recommendedName>
        <fullName evidence="3">Vacuolar protein sorting-associated protein 54</fullName>
    </recommendedName>
</protein>
<dbReference type="PANTHER" id="PTHR12965">
    <property type="entry name" value="VACUOLAR PROTEIN SORTING 54"/>
    <property type="match status" value="1"/>
</dbReference>
<dbReference type="GO" id="GO:0019905">
    <property type="term" value="F:syntaxin binding"/>
    <property type="evidence" value="ECO:0007669"/>
    <property type="project" value="TreeGrafter"/>
</dbReference>
<dbReference type="GO" id="GO:0000938">
    <property type="term" value="C:GARP complex"/>
    <property type="evidence" value="ECO:0007669"/>
    <property type="project" value="InterPro"/>
</dbReference>